<reference evidence="8 9" key="1">
    <citation type="submission" date="2014-11" db="EMBL/GenBank/DDBJ databases">
        <title>Genetic blueprint of the zoonotic pathogen Toxocara canis.</title>
        <authorList>
            <person name="Zhu X.-Q."/>
            <person name="Korhonen P.K."/>
            <person name="Cai H."/>
            <person name="Young N.D."/>
            <person name="Nejsum P."/>
            <person name="von Samson-Himmelstjerna G."/>
            <person name="Boag P.R."/>
            <person name="Tan P."/>
            <person name="Li Q."/>
            <person name="Min J."/>
            <person name="Yang Y."/>
            <person name="Wang X."/>
            <person name="Fang X."/>
            <person name="Hall R.S."/>
            <person name="Hofmann A."/>
            <person name="Sternberg P.W."/>
            <person name="Jex A.R."/>
            <person name="Gasser R.B."/>
        </authorList>
    </citation>
    <scope>NUCLEOTIDE SEQUENCE [LARGE SCALE GENOMIC DNA]</scope>
    <source>
        <strain evidence="8">PN_DK_2014</strain>
    </source>
</reference>
<dbReference type="Pfam" id="PF14497">
    <property type="entry name" value="GST_C_3"/>
    <property type="match status" value="1"/>
</dbReference>
<evidence type="ECO:0000313" key="9">
    <source>
        <dbReference type="Proteomes" id="UP000031036"/>
    </source>
</evidence>
<dbReference type="OrthoDB" id="414243at2759"/>
<dbReference type="SUPFAM" id="SSF47616">
    <property type="entry name" value="GST C-terminal domain-like"/>
    <property type="match status" value="1"/>
</dbReference>
<keyword evidence="2 8" id="KW-0808">Transferase</keyword>
<dbReference type="FunFam" id="3.40.30.10:FF:000035">
    <property type="entry name" value="hematopoietic prostaglandin D synthase"/>
    <property type="match status" value="1"/>
</dbReference>
<sequence>MFTYQSSPRLWKGRRKGCALHKSLKLSRDSPSRLIRNWKLCGSEQRNSGKTGIKATTMVKYKLIYFNSMGRAEVVRLVFAQAGVEYEDVRIEKANWPALKEKMPFGQLPVLEEDGRLLAQSTAIATYLASKFGLNGSDDWEAAKIQELFGATSDLVNHAIPFWTTSDEKEKKKLMDAFEKEHLEPLFARLDNVLQHNGSGFFVGKKLSVADLNMLCIIGLFSSMFPNTGAKHPHLIEFKDKIMNLPNIKKWIEMRPKTDF</sequence>
<feature type="domain" description="GST N-terminal" evidence="6">
    <location>
        <begin position="59"/>
        <end position="136"/>
    </location>
</feature>
<evidence type="ECO:0000259" key="7">
    <source>
        <dbReference type="PROSITE" id="PS50405"/>
    </source>
</evidence>
<dbReference type="InterPro" id="IPR010987">
    <property type="entry name" value="Glutathione-S-Trfase_C-like"/>
</dbReference>
<keyword evidence="9" id="KW-1185">Reference proteome</keyword>
<dbReference type="AlphaFoldDB" id="A0A0B2UUN3"/>
<dbReference type="InterPro" id="IPR036282">
    <property type="entry name" value="Glutathione-S-Trfase_C_sf"/>
</dbReference>
<dbReference type="GO" id="GO:0004602">
    <property type="term" value="F:glutathione peroxidase activity"/>
    <property type="evidence" value="ECO:0007669"/>
    <property type="project" value="UniProtKB-ARBA"/>
</dbReference>
<dbReference type="Gene3D" id="3.40.30.10">
    <property type="entry name" value="Glutaredoxin"/>
    <property type="match status" value="1"/>
</dbReference>
<dbReference type="CDD" id="cd03039">
    <property type="entry name" value="GST_N_Sigma_like"/>
    <property type="match status" value="1"/>
</dbReference>
<dbReference type="PANTHER" id="PTHR11571:SF224">
    <property type="entry name" value="HEMATOPOIETIC PROSTAGLANDIN D SYNTHASE"/>
    <property type="match status" value="1"/>
</dbReference>
<dbReference type="Gene3D" id="1.20.1050.10">
    <property type="match status" value="1"/>
</dbReference>
<evidence type="ECO:0000259" key="6">
    <source>
        <dbReference type="PROSITE" id="PS50404"/>
    </source>
</evidence>
<dbReference type="EC" id="2.5.1.18" evidence="1"/>
<protein>
    <recommendedName>
        <fullName evidence="5">Glutathione S-transferase 1</fullName>
        <ecNumber evidence="1">2.5.1.18</ecNumber>
    </recommendedName>
</protein>
<comment type="similarity">
    <text evidence="3">Belongs to the GST superfamily. Sigma family.</text>
</comment>
<dbReference type="InterPro" id="IPR004046">
    <property type="entry name" value="GST_C"/>
</dbReference>
<dbReference type="FunFam" id="1.20.1050.10:FF:000030">
    <property type="entry name" value="Glutathione S-transferase S1"/>
    <property type="match status" value="1"/>
</dbReference>
<comment type="catalytic activity">
    <reaction evidence="4">
        <text>RX + glutathione = an S-substituted glutathione + a halide anion + H(+)</text>
        <dbReference type="Rhea" id="RHEA:16437"/>
        <dbReference type="ChEBI" id="CHEBI:15378"/>
        <dbReference type="ChEBI" id="CHEBI:16042"/>
        <dbReference type="ChEBI" id="CHEBI:17792"/>
        <dbReference type="ChEBI" id="CHEBI:57925"/>
        <dbReference type="ChEBI" id="CHEBI:90779"/>
        <dbReference type="EC" id="2.5.1.18"/>
    </reaction>
</comment>
<accession>A0A0B2UUN3</accession>
<dbReference type="Proteomes" id="UP000031036">
    <property type="component" value="Unassembled WGS sequence"/>
</dbReference>
<dbReference type="PANTHER" id="PTHR11571">
    <property type="entry name" value="GLUTATHIONE S-TRANSFERASE"/>
    <property type="match status" value="1"/>
</dbReference>
<dbReference type="CDD" id="cd03192">
    <property type="entry name" value="GST_C_Sigma_like"/>
    <property type="match status" value="1"/>
</dbReference>
<dbReference type="SFLD" id="SFLDG00363">
    <property type="entry name" value="AMPS_(cytGST):_Alpha-__Mu-__Pi"/>
    <property type="match status" value="1"/>
</dbReference>
<name>A0A0B2UUN3_TOXCA</name>
<evidence type="ECO:0000256" key="5">
    <source>
        <dbReference type="ARBA" id="ARBA00072946"/>
    </source>
</evidence>
<evidence type="ECO:0000256" key="3">
    <source>
        <dbReference type="ARBA" id="ARBA00038317"/>
    </source>
</evidence>
<evidence type="ECO:0000256" key="4">
    <source>
        <dbReference type="ARBA" id="ARBA00047960"/>
    </source>
</evidence>
<dbReference type="InterPro" id="IPR036249">
    <property type="entry name" value="Thioredoxin-like_sf"/>
</dbReference>
<dbReference type="SUPFAM" id="SSF52833">
    <property type="entry name" value="Thioredoxin-like"/>
    <property type="match status" value="1"/>
</dbReference>
<dbReference type="Pfam" id="PF02798">
    <property type="entry name" value="GST_N"/>
    <property type="match status" value="1"/>
</dbReference>
<dbReference type="PROSITE" id="PS50404">
    <property type="entry name" value="GST_NTER"/>
    <property type="match status" value="1"/>
</dbReference>
<dbReference type="SFLD" id="SFLDG01205">
    <property type="entry name" value="AMPS.1"/>
    <property type="match status" value="1"/>
</dbReference>
<dbReference type="STRING" id="6265.A0A0B2UUN3"/>
<dbReference type="OMA" id="NELTWAD"/>
<evidence type="ECO:0000256" key="2">
    <source>
        <dbReference type="ARBA" id="ARBA00022679"/>
    </source>
</evidence>
<feature type="domain" description="GST C-terminal" evidence="7">
    <location>
        <begin position="138"/>
        <end position="260"/>
    </location>
</feature>
<dbReference type="SFLD" id="SFLDS00019">
    <property type="entry name" value="Glutathione_Transferase_(cytos"/>
    <property type="match status" value="1"/>
</dbReference>
<dbReference type="GO" id="GO:0006749">
    <property type="term" value="P:glutathione metabolic process"/>
    <property type="evidence" value="ECO:0007669"/>
    <property type="project" value="TreeGrafter"/>
</dbReference>
<gene>
    <name evidence="8" type="primary">GST1</name>
    <name evidence="8" type="ORF">Tcan_14168</name>
</gene>
<dbReference type="InterPro" id="IPR004045">
    <property type="entry name" value="Glutathione_S-Trfase_N"/>
</dbReference>
<organism evidence="8 9">
    <name type="scientific">Toxocara canis</name>
    <name type="common">Canine roundworm</name>
    <dbReference type="NCBI Taxonomy" id="6265"/>
    <lineage>
        <taxon>Eukaryota</taxon>
        <taxon>Metazoa</taxon>
        <taxon>Ecdysozoa</taxon>
        <taxon>Nematoda</taxon>
        <taxon>Chromadorea</taxon>
        <taxon>Rhabditida</taxon>
        <taxon>Spirurina</taxon>
        <taxon>Ascaridomorpha</taxon>
        <taxon>Ascaridoidea</taxon>
        <taxon>Toxocaridae</taxon>
        <taxon>Toxocara</taxon>
    </lineage>
</organism>
<dbReference type="PROSITE" id="PS50405">
    <property type="entry name" value="GST_CTER"/>
    <property type="match status" value="1"/>
</dbReference>
<evidence type="ECO:0000256" key="1">
    <source>
        <dbReference type="ARBA" id="ARBA00012452"/>
    </source>
</evidence>
<evidence type="ECO:0000313" key="8">
    <source>
        <dbReference type="EMBL" id="KHN74791.1"/>
    </source>
</evidence>
<dbReference type="InterPro" id="IPR040079">
    <property type="entry name" value="Glutathione_S-Trfase"/>
</dbReference>
<proteinExistence type="inferred from homology"/>
<dbReference type="EMBL" id="JPKZ01002823">
    <property type="protein sequence ID" value="KHN74791.1"/>
    <property type="molecule type" value="Genomic_DNA"/>
</dbReference>
<dbReference type="InterPro" id="IPR050213">
    <property type="entry name" value="GST_superfamily"/>
</dbReference>
<comment type="caution">
    <text evidence="8">The sequence shown here is derived from an EMBL/GenBank/DDBJ whole genome shotgun (WGS) entry which is preliminary data.</text>
</comment>
<dbReference type="GO" id="GO:0004364">
    <property type="term" value="F:glutathione transferase activity"/>
    <property type="evidence" value="ECO:0007669"/>
    <property type="project" value="UniProtKB-EC"/>
</dbReference>